<feature type="disulfide bond" evidence="12">
    <location>
        <begin position="103"/>
        <end position="121"/>
    </location>
</feature>
<evidence type="ECO:0000259" key="17">
    <source>
        <dbReference type="PROSITE" id="PS01180"/>
    </source>
</evidence>
<feature type="domain" description="CUB" evidence="17">
    <location>
        <begin position="47"/>
        <end position="161"/>
    </location>
</feature>
<dbReference type="CDD" id="cd00041">
    <property type="entry name" value="CUB"/>
    <property type="match status" value="1"/>
</dbReference>
<sequence length="570" mass="64102">MVMEDRTPREVHLTTSNNNMLVKFHSDFSNDEPFQGFLAHYRAEVSCRDLLYTHESDEFQTPDYPLEYPKNADCSWVVHVEIGFVINLVFQAFAVESHPQAQCPYDYVKVHYDGYDLGPFCGETEADRPPNIVTTGHRVNVTFHSDYSEQRTGFHARYYVTARPCPPLTAPTYGSMVGSNFTFKHSVSFSCKGGYFLQGSSSRTCQGDGTWSGTQPFCQIVTCDSPSPLGNGRILFYSGSNYSYTNSIGYECDRFYELKGMSFRECQANATWSFTKPVCIPVCGESTYAPRDRRSEQRIVGGREAVRGSWPWQVLVKVYAPSHDILGEQSFCGGSLLNEEWVLTAAHCVTGGNEDRPRFFGQRVPTDALEIYLGIHDRWQNTQDTVYTTVLEIFKHPDYDPSTWDSDLALLHLNMSVQLSNYIRPICLPEQNKRPGRDDDSRVRIRNVAEGVDEGVVIGWGKQSRGGSTSDVLREVYVGIEVSRDECNEAMDYKQVTRNMVCAGSREGGQDSCGGDSGGPLMLQEATTGRYFPYGIVSWGEGCGAVGKYGVYTRIENFVDWILSIIEIER</sequence>
<dbReference type="SMART" id="SM00020">
    <property type="entry name" value="Tryp_SPc"/>
    <property type="match status" value="1"/>
</dbReference>
<evidence type="ECO:0000313" key="20">
    <source>
        <dbReference type="Proteomes" id="UP000694845"/>
    </source>
</evidence>
<name>A0A8B7ZVZ4_ACAPL</name>
<dbReference type="InterPro" id="IPR000436">
    <property type="entry name" value="Sushi_SCR_CCP_dom"/>
</dbReference>
<feature type="active site" description="Charge relay system" evidence="11">
    <location>
        <position position="517"/>
    </location>
</feature>
<dbReference type="Pfam" id="PF00089">
    <property type="entry name" value="Trypsin"/>
    <property type="match status" value="1"/>
</dbReference>
<dbReference type="SUPFAM" id="SSF57535">
    <property type="entry name" value="Complement control module/SCR domain"/>
    <property type="match status" value="1"/>
</dbReference>
<dbReference type="CDD" id="cd00190">
    <property type="entry name" value="Tryp_SPc"/>
    <property type="match status" value="1"/>
</dbReference>
<evidence type="ECO:0000256" key="11">
    <source>
        <dbReference type="PIRSR" id="PIRSR001155-1"/>
    </source>
</evidence>
<dbReference type="PROSITE" id="PS00134">
    <property type="entry name" value="TRYPSIN_HIS"/>
    <property type="match status" value="1"/>
</dbReference>
<dbReference type="SUPFAM" id="SSF49854">
    <property type="entry name" value="Spermadhesin, CUB domain"/>
    <property type="match status" value="2"/>
</dbReference>
<dbReference type="GO" id="GO:0005615">
    <property type="term" value="C:extracellular space"/>
    <property type="evidence" value="ECO:0007669"/>
    <property type="project" value="TreeGrafter"/>
</dbReference>
<keyword evidence="13" id="KW-0106">Calcium</keyword>
<feature type="disulfide bond" evidence="12">
    <location>
        <begin position="487"/>
        <end position="502"/>
    </location>
</feature>
<organism evidence="20 21">
    <name type="scientific">Acanthaster planci</name>
    <name type="common">Crown-of-thorns starfish</name>
    <dbReference type="NCBI Taxonomy" id="133434"/>
    <lineage>
        <taxon>Eukaryota</taxon>
        <taxon>Metazoa</taxon>
        <taxon>Echinodermata</taxon>
        <taxon>Eleutherozoa</taxon>
        <taxon>Asterozoa</taxon>
        <taxon>Asteroidea</taxon>
        <taxon>Valvatacea</taxon>
        <taxon>Valvatida</taxon>
        <taxon>Acanthasteridae</taxon>
        <taxon>Acanthaster</taxon>
    </lineage>
</organism>
<gene>
    <name evidence="21" type="primary">LOC110989288</name>
</gene>
<feature type="domain" description="Peptidase S1" evidence="18">
    <location>
        <begin position="299"/>
        <end position="567"/>
    </location>
</feature>
<evidence type="ECO:0000256" key="16">
    <source>
        <dbReference type="RuleBase" id="RU363034"/>
    </source>
</evidence>
<keyword evidence="13" id="KW-0479">Metal-binding</keyword>
<dbReference type="PIRSF" id="PIRSF001155">
    <property type="entry name" value="C1r_C1s_MASP"/>
    <property type="match status" value="1"/>
</dbReference>
<dbReference type="InterPro" id="IPR033116">
    <property type="entry name" value="TRYPSIN_SER"/>
</dbReference>
<dbReference type="GO" id="GO:0006956">
    <property type="term" value="P:complement activation"/>
    <property type="evidence" value="ECO:0007669"/>
    <property type="project" value="InterPro"/>
</dbReference>
<keyword evidence="5 16" id="KW-0645">Protease</keyword>
<feature type="domain" description="Sushi" evidence="19">
    <location>
        <begin position="163"/>
        <end position="220"/>
    </location>
</feature>
<keyword evidence="10" id="KW-0379">Hydroxylation</keyword>
<proteinExistence type="predicted"/>
<feature type="binding site" evidence="13">
    <location>
        <position position="106"/>
    </location>
    <ligand>
        <name>Ca(2+)</name>
        <dbReference type="ChEBI" id="CHEBI:29108"/>
        <label>3</label>
    </ligand>
</feature>
<evidence type="ECO:0000256" key="10">
    <source>
        <dbReference type="ARBA" id="ARBA00023278"/>
    </source>
</evidence>
<keyword evidence="4 15" id="KW-0768">Sushi</keyword>
<evidence type="ECO:0000256" key="2">
    <source>
        <dbReference type="ARBA" id="ARBA00022525"/>
    </source>
</evidence>
<keyword evidence="2" id="KW-0964">Secreted</keyword>
<feature type="disulfide bond" evidence="12 14">
    <location>
        <begin position="47"/>
        <end position="74"/>
    </location>
</feature>
<dbReference type="FunFam" id="2.40.10.10:FF:000015">
    <property type="entry name" value="Atrial natriuretic peptide-converting enzyme"/>
    <property type="match status" value="1"/>
</dbReference>
<dbReference type="PANTHER" id="PTHR24255:SF38">
    <property type="entry name" value="MANNAN-BINDING LECTIN SERINE PROTEASE 1-LIKE"/>
    <property type="match status" value="1"/>
</dbReference>
<dbReference type="PROSITE" id="PS01180">
    <property type="entry name" value="CUB"/>
    <property type="match status" value="1"/>
</dbReference>
<accession>A0A8B7ZVZ4</accession>
<feature type="disulfide bond" evidence="12">
    <location>
        <begin position="513"/>
        <end position="543"/>
    </location>
</feature>
<feature type="disulfide bond" description="Interchain (between heavy and light chains)" evidence="12">
    <location>
        <begin position="283"/>
        <end position="427"/>
    </location>
</feature>
<dbReference type="InterPro" id="IPR009003">
    <property type="entry name" value="Peptidase_S1_PA"/>
</dbReference>
<feature type="disulfide bond" evidence="12">
    <location>
        <begin position="165"/>
        <end position="205"/>
    </location>
</feature>
<comment type="subcellular location">
    <subcellularLocation>
        <location evidence="1">Secreted</location>
    </subcellularLocation>
</comment>
<feature type="domain" description="Sushi" evidence="19">
    <location>
        <begin position="221"/>
        <end position="281"/>
    </location>
</feature>
<dbReference type="AlphaFoldDB" id="A0A8B7ZVZ4"/>
<dbReference type="Pfam" id="PF00431">
    <property type="entry name" value="CUB"/>
    <property type="match status" value="1"/>
</dbReference>
<keyword evidence="7 16" id="KW-0378">Hydrolase</keyword>
<evidence type="ECO:0000256" key="6">
    <source>
        <dbReference type="ARBA" id="ARBA00022729"/>
    </source>
</evidence>
<feature type="disulfide bond" evidence="12 15">
    <location>
        <begin position="191"/>
        <end position="218"/>
    </location>
</feature>
<evidence type="ECO:0000256" key="5">
    <source>
        <dbReference type="ARBA" id="ARBA00022670"/>
    </source>
</evidence>
<dbReference type="InterPro" id="IPR043504">
    <property type="entry name" value="Peptidase_S1_PA_chymotrypsin"/>
</dbReference>
<dbReference type="PROSITE" id="PS50240">
    <property type="entry name" value="TRYPSIN_DOM"/>
    <property type="match status" value="1"/>
</dbReference>
<dbReference type="Gene3D" id="2.60.120.290">
    <property type="entry name" value="Spermadhesin, CUB domain"/>
    <property type="match status" value="1"/>
</dbReference>
<keyword evidence="9 12" id="KW-1015">Disulfide bond</keyword>
<comment type="caution">
    <text evidence="15">Lacks conserved residue(s) required for the propagation of feature annotation.</text>
</comment>
<dbReference type="GO" id="GO:0004252">
    <property type="term" value="F:serine-type endopeptidase activity"/>
    <property type="evidence" value="ECO:0007669"/>
    <property type="project" value="InterPro"/>
</dbReference>
<feature type="binding site" evidence="13">
    <location>
        <position position="96"/>
    </location>
    <ligand>
        <name>Ca(2+)</name>
        <dbReference type="ChEBI" id="CHEBI:29108"/>
        <label>3</label>
    </ligand>
</feature>
<dbReference type="Pfam" id="PF00084">
    <property type="entry name" value="Sushi"/>
    <property type="match status" value="2"/>
</dbReference>
<dbReference type="SMART" id="SM00042">
    <property type="entry name" value="CUB"/>
    <property type="match status" value="1"/>
</dbReference>
<evidence type="ECO:0000256" key="15">
    <source>
        <dbReference type="PROSITE-ProRule" id="PRU00302"/>
    </source>
</evidence>
<dbReference type="GeneID" id="110989288"/>
<feature type="disulfide bond" evidence="12 15">
    <location>
        <begin position="252"/>
        <end position="279"/>
    </location>
</feature>
<dbReference type="InterPro" id="IPR024175">
    <property type="entry name" value="Pept_S1A_C1r/C1S/mannan-bd"/>
</dbReference>
<evidence type="ECO:0000256" key="14">
    <source>
        <dbReference type="PROSITE-ProRule" id="PRU00059"/>
    </source>
</evidence>
<dbReference type="RefSeq" id="XP_022109262.1">
    <property type="nucleotide sequence ID" value="XM_022253570.1"/>
</dbReference>
<dbReference type="GO" id="GO:0046872">
    <property type="term" value="F:metal ion binding"/>
    <property type="evidence" value="ECO:0007669"/>
    <property type="project" value="UniProtKB-KW"/>
</dbReference>
<evidence type="ECO:0000256" key="12">
    <source>
        <dbReference type="PIRSR" id="PIRSR001155-2"/>
    </source>
</evidence>
<evidence type="ECO:0000256" key="9">
    <source>
        <dbReference type="ARBA" id="ARBA00023157"/>
    </source>
</evidence>
<dbReference type="PROSITE" id="PS50923">
    <property type="entry name" value="SUSHI"/>
    <property type="match status" value="2"/>
</dbReference>
<dbReference type="KEGG" id="aplc:110989288"/>
<dbReference type="OrthoDB" id="9985152at2759"/>
<reference evidence="21" key="1">
    <citation type="submission" date="2025-08" db="UniProtKB">
        <authorList>
            <consortium name="RefSeq"/>
        </authorList>
    </citation>
    <scope>IDENTIFICATION</scope>
</reference>
<keyword evidence="3" id="KW-0245">EGF-like domain</keyword>
<dbReference type="InterPro" id="IPR018114">
    <property type="entry name" value="TRYPSIN_HIS"/>
</dbReference>
<feature type="binding site" evidence="13">
    <location>
        <position position="148"/>
    </location>
    <ligand>
        <name>Ca(2+)</name>
        <dbReference type="ChEBI" id="CHEBI:29108"/>
        <label>3</label>
    </ligand>
</feature>
<evidence type="ECO:0000256" key="8">
    <source>
        <dbReference type="ARBA" id="ARBA00022825"/>
    </source>
</evidence>
<dbReference type="OMA" id="YTCAHDG"/>
<dbReference type="Gene3D" id="2.40.10.10">
    <property type="entry name" value="Trypsin-like serine proteases"/>
    <property type="match status" value="1"/>
</dbReference>
<dbReference type="PROSITE" id="PS00135">
    <property type="entry name" value="TRYPSIN_SER"/>
    <property type="match status" value="1"/>
</dbReference>
<dbReference type="CDD" id="cd00033">
    <property type="entry name" value="CCP"/>
    <property type="match status" value="2"/>
</dbReference>
<keyword evidence="20" id="KW-1185">Reference proteome</keyword>
<evidence type="ECO:0000259" key="19">
    <source>
        <dbReference type="PROSITE" id="PS50923"/>
    </source>
</evidence>
<feature type="active site" description="Charge relay system" evidence="11">
    <location>
        <position position="407"/>
    </location>
</feature>
<dbReference type="SUPFAM" id="SSF50494">
    <property type="entry name" value="Trypsin-like serine proteases"/>
    <property type="match status" value="1"/>
</dbReference>
<dbReference type="InterPro" id="IPR001314">
    <property type="entry name" value="Peptidase_S1A"/>
</dbReference>
<evidence type="ECO:0000256" key="3">
    <source>
        <dbReference type="ARBA" id="ARBA00022536"/>
    </source>
</evidence>
<dbReference type="PRINTS" id="PR00722">
    <property type="entry name" value="CHYMOTRYPSIN"/>
</dbReference>
<keyword evidence="8 16" id="KW-0720">Serine protease</keyword>
<feature type="binding site" evidence="13">
    <location>
        <position position="146"/>
    </location>
    <ligand>
        <name>Ca(2+)</name>
        <dbReference type="ChEBI" id="CHEBI:29108"/>
        <label>3</label>
    </ligand>
</feature>
<feature type="disulfide bond" evidence="12 15">
    <location>
        <begin position="223"/>
        <end position="266"/>
    </location>
</feature>
<evidence type="ECO:0000256" key="7">
    <source>
        <dbReference type="ARBA" id="ARBA00022801"/>
    </source>
</evidence>
<dbReference type="SMART" id="SM00032">
    <property type="entry name" value="CCP"/>
    <property type="match status" value="2"/>
</dbReference>
<dbReference type="GO" id="GO:0006508">
    <property type="term" value="P:proteolysis"/>
    <property type="evidence" value="ECO:0007669"/>
    <property type="project" value="UniProtKB-KW"/>
</dbReference>
<evidence type="ECO:0000313" key="21">
    <source>
        <dbReference type="RefSeq" id="XP_022109262.1"/>
    </source>
</evidence>
<dbReference type="Gene3D" id="2.10.70.10">
    <property type="entry name" value="Complement Module, domain 1"/>
    <property type="match status" value="2"/>
</dbReference>
<dbReference type="InterPro" id="IPR035914">
    <property type="entry name" value="Sperma_CUB_dom_sf"/>
</dbReference>
<dbReference type="FunFam" id="2.60.120.290:FF:000005">
    <property type="entry name" value="Procollagen C-endopeptidase enhancer 1"/>
    <property type="match status" value="1"/>
</dbReference>
<evidence type="ECO:0000256" key="1">
    <source>
        <dbReference type="ARBA" id="ARBA00004613"/>
    </source>
</evidence>
<evidence type="ECO:0000259" key="18">
    <source>
        <dbReference type="PROSITE" id="PS50240"/>
    </source>
</evidence>
<dbReference type="Proteomes" id="UP000694845">
    <property type="component" value="Unplaced"/>
</dbReference>
<evidence type="ECO:0000256" key="13">
    <source>
        <dbReference type="PIRSR" id="PIRSR001155-4"/>
    </source>
</evidence>
<dbReference type="InterPro" id="IPR035976">
    <property type="entry name" value="Sushi/SCR/CCP_sf"/>
</dbReference>
<feature type="active site" description="Charge relay system" evidence="11">
    <location>
        <position position="347"/>
    </location>
</feature>
<dbReference type="InterPro" id="IPR001254">
    <property type="entry name" value="Trypsin_dom"/>
</dbReference>
<evidence type="ECO:0000256" key="4">
    <source>
        <dbReference type="ARBA" id="ARBA00022659"/>
    </source>
</evidence>
<dbReference type="PANTHER" id="PTHR24255">
    <property type="entry name" value="COMPLEMENT COMPONENT 1, S SUBCOMPONENT-RELATED"/>
    <property type="match status" value="1"/>
</dbReference>
<protein>
    <submittedName>
        <fullName evidence="21">Mannan-binding lectin serine protease 1-like</fullName>
    </submittedName>
</protein>
<dbReference type="InterPro" id="IPR000859">
    <property type="entry name" value="CUB_dom"/>
</dbReference>
<keyword evidence="6" id="KW-0732">Signal</keyword>